<sequence>MPRDEADAGHGRTTDWSAEKVSSRPCSGWFGFDRHLVGIERAVIADFDHLVERLLIGPHRILACFRGRQHAPIARIALVWAMSRRFRLAKLVEIDVFEWNVEGRGVGGFDMRSASRYDLGDNAARIVDFLAELDQEVAGQVGTAPAE</sequence>
<keyword evidence="2" id="KW-1185">Reference proteome</keyword>
<comment type="caution">
    <text evidence="1">The sequence shown here is derived from an EMBL/GenBank/DDBJ whole genome shotgun (WGS) entry which is preliminary data.</text>
</comment>
<accession>A0ABN8K872</accession>
<proteinExistence type="predicted"/>
<dbReference type="EMBL" id="CAKXZT010000149">
    <property type="protein sequence ID" value="CAH2406490.1"/>
    <property type="molecule type" value="Genomic_DNA"/>
</dbReference>
<gene>
    <name evidence="1" type="ORF">MES5069_520151</name>
</gene>
<evidence type="ECO:0008006" key="3">
    <source>
        <dbReference type="Google" id="ProtNLM"/>
    </source>
</evidence>
<reference evidence="1 2" key="1">
    <citation type="submission" date="2022-03" db="EMBL/GenBank/DDBJ databases">
        <authorList>
            <person name="Brunel B."/>
        </authorList>
    </citation>
    <scope>NUCLEOTIDE SEQUENCE [LARGE SCALE GENOMIC DNA]</scope>
    <source>
        <strain evidence="1">STM5069sample</strain>
    </source>
</reference>
<evidence type="ECO:0000313" key="1">
    <source>
        <dbReference type="EMBL" id="CAH2406490.1"/>
    </source>
</evidence>
<evidence type="ECO:0000313" key="2">
    <source>
        <dbReference type="Proteomes" id="UP001153050"/>
    </source>
</evidence>
<dbReference type="Proteomes" id="UP001153050">
    <property type="component" value="Unassembled WGS sequence"/>
</dbReference>
<organism evidence="1 2">
    <name type="scientific">Mesorhizobium escarrei</name>
    <dbReference type="NCBI Taxonomy" id="666018"/>
    <lineage>
        <taxon>Bacteria</taxon>
        <taxon>Pseudomonadati</taxon>
        <taxon>Pseudomonadota</taxon>
        <taxon>Alphaproteobacteria</taxon>
        <taxon>Hyphomicrobiales</taxon>
        <taxon>Phyllobacteriaceae</taxon>
        <taxon>Mesorhizobium</taxon>
    </lineage>
</organism>
<protein>
    <recommendedName>
        <fullName evidence="3">DUF5655 domain-containing protein</fullName>
    </recommendedName>
</protein>
<name>A0ABN8K872_9HYPH</name>